<dbReference type="Proteomes" id="UP000230002">
    <property type="component" value="Unassembled WGS sequence"/>
</dbReference>
<sequence length="511" mass="57805">MGPKRAQNSSLHPNKRARTFKVRVVDTPPPVPQPGPSAGSTTYVQDTRLYQVYSLTDGRVGMRHASSKVTVTVPLPPEDTTDRRGIDSEVGSVLDSFSVEHAEALDQPSFEPHEKKKRKRPELHALRWDGQGFRRLSLRELGLTVQLGHDGDACNCPAPKLCRIAVCDITGTHQVDVCFCECLDEDMDLFTPEWVQLFRCGWFPATTNRPATVFTFCLLDFFQELNFQAKTNLYDFWKTLERVTDNTGASAPLNRYMQISHSVRLWRHLVLLKCAGHRHDPTGPEGTQQGELAIKCPACPQPGKNLPADWESAPDGMKWLYTLFLMCDVNFRAKLKDHGFDDFELGSGWSYFAETRGYQRHLEEAGDQDERNECSAEHQAILKANLRREGYLTSGVGAVLCARHVLVRKNAAGDVPNGEKFAIMDFLVFSTIVHLMLMYLISYDITCQWHKRLPICMQALPSHLQRDLEKDSVRFAIPKKHIRVHGANHSQFSLNYLPKVGRTYGEGIEAH</sequence>
<evidence type="ECO:0000313" key="5">
    <source>
        <dbReference type="Proteomes" id="UP000230002"/>
    </source>
</evidence>
<keyword evidence="2" id="KW-1133">Transmembrane helix</keyword>
<evidence type="ECO:0000313" key="4">
    <source>
        <dbReference type="EMBL" id="PIL23672.1"/>
    </source>
</evidence>
<dbReference type="PANTHER" id="PTHR33096">
    <property type="entry name" value="CXC2 DOMAIN-CONTAINING PROTEIN"/>
    <property type="match status" value="1"/>
</dbReference>
<feature type="compositionally biased region" description="Polar residues" evidence="1">
    <location>
        <begin position="1"/>
        <end position="12"/>
    </location>
</feature>
<keyword evidence="5" id="KW-1185">Reference proteome</keyword>
<evidence type="ECO:0000256" key="1">
    <source>
        <dbReference type="SAM" id="MobiDB-lite"/>
    </source>
</evidence>
<feature type="region of interest" description="Disordered" evidence="1">
    <location>
        <begin position="1"/>
        <end position="43"/>
    </location>
</feature>
<dbReference type="EMBL" id="AYKW01000067">
    <property type="protein sequence ID" value="PIL23672.1"/>
    <property type="molecule type" value="Genomic_DNA"/>
</dbReference>
<protein>
    <recommendedName>
        <fullName evidence="3">CxC2-like cysteine cluster KDZ transposase-associated domain-containing protein</fullName>
    </recommendedName>
</protein>
<organism evidence="4 5">
    <name type="scientific">Ganoderma sinense ZZ0214-1</name>
    <dbReference type="NCBI Taxonomy" id="1077348"/>
    <lineage>
        <taxon>Eukaryota</taxon>
        <taxon>Fungi</taxon>
        <taxon>Dikarya</taxon>
        <taxon>Basidiomycota</taxon>
        <taxon>Agaricomycotina</taxon>
        <taxon>Agaricomycetes</taxon>
        <taxon>Polyporales</taxon>
        <taxon>Polyporaceae</taxon>
        <taxon>Ganoderma</taxon>
    </lineage>
</organism>
<keyword evidence="2" id="KW-0812">Transmembrane</keyword>
<dbReference type="InterPro" id="IPR040521">
    <property type="entry name" value="KDZ"/>
</dbReference>
<feature type="domain" description="CxC2-like cysteine cluster KDZ transposase-associated" evidence="3">
    <location>
        <begin position="138"/>
        <end position="248"/>
    </location>
</feature>
<accession>A0A2G8RQ92</accession>
<reference evidence="4 5" key="1">
    <citation type="journal article" date="2015" name="Sci. Rep.">
        <title>Chromosome-level genome map provides insights into diverse defense mechanisms in the medicinal fungus Ganoderma sinense.</title>
        <authorList>
            <person name="Zhu Y."/>
            <person name="Xu J."/>
            <person name="Sun C."/>
            <person name="Zhou S."/>
            <person name="Xu H."/>
            <person name="Nelson D.R."/>
            <person name="Qian J."/>
            <person name="Song J."/>
            <person name="Luo H."/>
            <person name="Xiang L."/>
            <person name="Li Y."/>
            <person name="Xu Z."/>
            <person name="Ji A."/>
            <person name="Wang L."/>
            <person name="Lu S."/>
            <person name="Hayward A."/>
            <person name="Sun W."/>
            <person name="Li X."/>
            <person name="Schwartz D.C."/>
            <person name="Wang Y."/>
            <person name="Chen S."/>
        </authorList>
    </citation>
    <scope>NUCLEOTIDE SEQUENCE [LARGE SCALE GENOMIC DNA]</scope>
    <source>
        <strain evidence="4 5">ZZ0214-1</strain>
    </source>
</reference>
<proteinExistence type="predicted"/>
<evidence type="ECO:0000259" key="3">
    <source>
        <dbReference type="Pfam" id="PF18803"/>
    </source>
</evidence>
<dbReference type="InterPro" id="IPR041457">
    <property type="entry name" value="CxC2_KDZ-assoc"/>
</dbReference>
<dbReference type="OrthoDB" id="2737640at2759"/>
<dbReference type="PANTHER" id="PTHR33096:SF1">
    <property type="entry name" value="CXC1-LIKE CYSTEINE CLUSTER ASSOCIATED WITH KDZ TRANSPOSASES DOMAIN-CONTAINING PROTEIN"/>
    <property type="match status" value="1"/>
</dbReference>
<name>A0A2G8RQ92_9APHY</name>
<gene>
    <name evidence="4" type="ORF">GSI_13421</name>
</gene>
<keyword evidence="2" id="KW-0472">Membrane</keyword>
<dbReference type="Pfam" id="PF18803">
    <property type="entry name" value="CxC2"/>
    <property type="match status" value="1"/>
</dbReference>
<comment type="caution">
    <text evidence="4">The sequence shown here is derived from an EMBL/GenBank/DDBJ whole genome shotgun (WGS) entry which is preliminary data.</text>
</comment>
<feature type="transmembrane region" description="Helical" evidence="2">
    <location>
        <begin position="421"/>
        <end position="442"/>
    </location>
</feature>
<dbReference type="AlphaFoldDB" id="A0A2G8RQ92"/>
<evidence type="ECO:0000256" key="2">
    <source>
        <dbReference type="SAM" id="Phobius"/>
    </source>
</evidence>
<dbReference type="Pfam" id="PF18758">
    <property type="entry name" value="KDZ"/>
    <property type="match status" value="1"/>
</dbReference>
<dbReference type="STRING" id="1077348.A0A2G8RQ92"/>